<sequence>MDLAVDLAARVEFLIRSEQLLVEGECMVVAVSGGPDSVALLHLLFTMSERWNWRLVLAHVNHGFRKEESEQEAQYVASLADKLGLPCEVANFDLPQYIRETGKNPQVAARELRYRFLFEIAHRYEAARIVLGHHADDQAETMLMRMLRGTGPAGLTGIPIRRLEKDVELVRPLLRIYKSELLDYCHQQRLAFYVDSSNMDTKYFRNEVRLGLLPQLRNYNDQLPQALNRLSVMMTAEHDFMHLQTMSAFAEGVNQESDFCEWSRKWFEGLHLALQRRLIKLILNCLLGDADSIDFLKLEQMRDAILGDLSNLSLHIGGSLVLTREYDRIYVHNDGVPPASYSYTWEQDIDSLTIGETGVKLACSWMERNTVDEHWVVPVHDRNTAWFDAEQLQFPLQVRNRKDGDRMSLLGLNGSKKVKDIFIDTKLPPSLRLQVPVVVDAQERIVWLPGVRRSSHALITGHTRLMICISAII</sequence>
<comment type="function">
    <text evidence="8">Ligates lysine onto the cytidine present at position 34 of the AUA codon-specific tRNA(Ile) that contains the anticodon CAU, in an ATP-dependent manner. Cytidine is converted to lysidine, thus changing the amino acid specificity of the tRNA from methionine to isoleucine.</text>
</comment>
<evidence type="ECO:0000313" key="10">
    <source>
        <dbReference type="EMBL" id="MCU6794912.1"/>
    </source>
</evidence>
<keyword evidence="3 8" id="KW-0436">Ligase</keyword>
<comment type="catalytic activity">
    <reaction evidence="7 8">
        <text>cytidine(34) in tRNA(Ile2) + L-lysine + ATP = lysidine(34) in tRNA(Ile2) + AMP + diphosphate + H(+)</text>
        <dbReference type="Rhea" id="RHEA:43744"/>
        <dbReference type="Rhea" id="RHEA-COMP:10625"/>
        <dbReference type="Rhea" id="RHEA-COMP:10670"/>
        <dbReference type="ChEBI" id="CHEBI:15378"/>
        <dbReference type="ChEBI" id="CHEBI:30616"/>
        <dbReference type="ChEBI" id="CHEBI:32551"/>
        <dbReference type="ChEBI" id="CHEBI:33019"/>
        <dbReference type="ChEBI" id="CHEBI:82748"/>
        <dbReference type="ChEBI" id="CHEBI:83665"/>
        <dbReference type="ChEBI" id="CHEBI:456215"/>
        <dbReference type="EC" id="6.3.4.19"/>
    </reaction>
</comment>
<evidence type="ECO:0000256" key="4">
    <source>
        <dbReference type="ARBA" id="ARBA00022694"/>
    </source>
</evidence>
<dbReference type="Gene3D" id="3.30.465.60">
    <property type="match status" value="1"/>
</dbReference>
<dbReference type="InterPro" id="IPR012094">
    <property type="entry name" value="tRNA_Ile_lys_synt"/>
</dbReference>
<comment type="similarity">
    <text evidence="8">Belongs to the tRNA(Ile)-lysidine synthase family.</text>
</comment>
<evidence type="ECO:0000256" key="6">
    <source>
        <dbReference type="ARBA" id="ARBA00022840"/>
    </source>
</evidence>
<dbReference type="InterPro" id="IPR011063">
    <property type="entry name" value="TilS/TtcA_N"/>
</dbReference>
<dbReference type="InterPro" id="IPR012795">
    <property type="entry name" value="tRNA_Ile_lys_synt_N"/>
</dbReference>
<dbReference type="InterPro" id="IPR012796">
    <property type="entry name" value="Lysidine-tRNA-synth_C"/>
</dbReference>
<protein>
    <recommendedName>
        <fullName evidence="8">tRNA(Ile)-lysidine synthase</fullName>
        <ecNumber evidence="8">6.3.4.19</ecNumber>
    </recommendedName>
    <alternativeName>
        <fullName evidence="8">tRNA(Ile)-2-lysyl-cytidine synthase</fullName>
    </alternativeName>
    <alternativeName>
        <fullName evidence="8">tRNA(Ile)-lysidine synthetase</fullName>
    </alternativeName>
</protein>
<organism evidence="10 11">
    <name type="scientific">Paenibacillus baimaensis</name>
    <dbReference type="NCBI Taxonomy" id="2982185"/>
    <lineage>
        <taxon>Bacteria</taxon>
        <taxon>Bacillati</taxon>
        <taxon>Bacillota</taxon>
        <taxon>Bacilli</taxon>
        <taxon>Bacillales</taxon>
        <taxon>Paenibacillaceae</taxon>
        <taxon>Paenibacillus</taxon>
    </lineage>
</organism>
<evidence type="ECO:0000259" key="9">
    <source>
        <dbReference type="SMART" id="SM00977"/>
    </source>
</evidence>
<dbReference type="NCBIfam" id="TIGR02433">
    <property type="entry name" value="lysidine_TilS_C"/>
    <property type="match status" value="1"/>
</dbReference>
<reference evidence="10 11" key="1">
    <citation type="submission" date="2022-09" db="EMBL/GenBank/DDBJ databases">
        <authorList>
            <person name="Han X.L."/>
            <person name="Wang Q."/>
            <person name="Lu T."/>
        </authorList>
    </citation>
    <scope>NUCLEOTIDE SEQUENCE [LARGE SCALE GENOMIC DNA]</scope>
    <source>
        <strain evidence="10 11">WQ 127069</strain>
    </source>
</reference>
<feature type="domain" description="Lysidine-tRNA(Ile) synthetase C-terminal" evidence="9">
    <location>
        <begin position="396"/>
        <end position="469"/>
    </location>
</feature>
<dbReference type="EC" id="6.3.4.19" evidence="8"/>
<dbReference type="PANTHER" id="PTHR43033:SF1">
    <property type="entry name" value="TRNA(ILE)-LYSIDINE SYNTHASE-RELATED"/>
    <property type="match status" value="1"/>
</dbReference>
<keyword evidence="11" id="KW-1185">Reference proteome</keyword>
<dbReference type="SMART" id="SM00977">
    <property type="entry name" value="TilS_C"/>
    <property type="match status" value="1"/>
</dbReference>
<gene>
    <name evidence="8 10" type="primary">tilS</name>
    <name evidence="10" type="ORF">OB236_22655</name>
</gene>
<name>A0ABT2UJU0_9BACL</name>
<keyword evidence="4 8" id="KW-0819">tRNA processing</keyword>
<feature type="binding site" evidence="8">
    <location>
        <begin position="32"/>
        <end position="37"/>
    </location>
    <ligand>
        <name>ATP</name>
        <dbReference type="ChEBI" id="CHEBI:30616"/>
    </ligand>
</feature>
<dbReference type="Gene3D" id="3.40.50.620">
    <property type="entry name" value="HUPs"/>
    <property type="match status" value="1"/>
</dbReference>
<comment type="subcellular location">
    <subcellularLocation>
        <location evidence="1 8">Cytoplasm</location>
    </subcellularLocation>
</comment>
<evidence type="ECO:0000256" key="3">
    <source>
        <dbReference type="ARBA" id="ARBA00022598"/>
    </source>
</evidence>
<dbReference type="PANTHER" id="PTHR43033">
    <property type="entry name" value="TRNA(ILE)-LYSIDINE SYNTHASE-RELATED"/>
    <property type="match status" value="1"/>
</dbReference>
<dbReference type="CDD" id="cd01992">
    <property type="entry name" value="TilS_N"/>
    <property type="match status" value="1"/>
</dbReference>
<dbReference type="Pfam" id="PF01171">
    <property type="entry name" value="ATP_bind_3"/>
    <property type="match status" value="1"/>
</dbReference>
<evidence type="ECO:0000256" key="2">
    <source>
        <dbReference type="ARBA" id="ARBA00022490"/>
    </source>
</evidence>
<evidence type="ECO:0000256" key="7">
    <source>
        <dbReference type="ARBA" id="ARBA00048539"/>
    </source>
</evidence>
<dbReference type="GO" id="GO:0032267">
    <property type="term" value="F:tRNA(Ile)-lysidine synthase activity"/>
    <property type="evidence" value="ECO:0007669"/>
    <property type="project" value="UniProtKB-EC"/>
</dbReference>
<dbReference type="NCBIfam" id="TIGR02432">
    <property type="entry name" value="lysidine_TilS_N"/>
    <property type="match status" value="1"/>
</dbReference>
<dbReference type="HAMAP" id="MF_01161">
    <property type="entry name" value="tRNA_Ile_lys_synt"/>
    <property type="match status" value="1"/>
</dbReference>
<dbReference type="SUPFAM" id="SSF52402">
    <property type="entry name" value="Adenine nucleotide alpha hydrolases-like"/>
    <property type="match status" value="1"/>
</dbReference>
<dbReference type="Pfam" id="PF11734">
    <property type="entry name" value="TilS_C"/>
    <property type="match status" value="1"/>
</dbReference>
<evidence type="ECO:0000313" key="11">
    <source>
        <dbReference type="Proteomes" id="UP001652445"/>
    </source>
</evidence>
<accession>A0ABT2UJU0</accession>
<dbReference type="Proteomes" id="UP001652445">
    <property type="component" value="Unassembled WGS sequence"/>
</dbReference>
<proteinExistence type="inferred from homology"/>
<evidence type="ECO:0000256" key="5">
    <source>
        <dbReference type="ARBA" id="ARBA00022741"/>
    </source>
</evidence>
<comment type="caution">
    <text evidence="10">The sequence shown here is derived from an EMBL/GenBank/DDBJ whole genome shotgun (WGS) entry which is preliminary data.</text>
</comment>
<keyword evidence="2 8" id="KW-0963">Cytoplasm</keyword>
<dbReference type="EMBL" id="JAOQIO010000088">
    <property type="protein sequence ID" value="MCU6794912.1"/>
    <property type="molecule type" value="Genomic_DNA"/>
</dbReference>
<dbReference type="SUPFAM" id="SSF82829">
    <property type="entry name" value="MesJ substrate recognition domain-like"/>
    <property type="match status" value="1"/>
</dbReference>
<dbReference type="SUPFAM" id="SSF56037">
    <property type="entry name" value="PheT/TilS domain"/>
    <property type="match status" value="1"/>
</dbReference>
<dbReference type="InterPro" id="IPR014729">
    <property type="entry name" value="Rossmann-like_a/b/a_fold"/>
</dbReference>
<dbReference type="RefSeq" id="WP_262685982.1">
    <property type="nucleotide sequence ID" value="NZ_JAOQIO010000088.1"/>
</dbReference>
<comment type="domain">
    <text evidence="8">The N-terminal region contains the highly conserved SGGXDS motif, predicted to be a P-loop motif involved in ATP binding.</text>
</comment>
<evidence type="ECO:0000256" key="1">
    <source>
        <dbReference type="ARBA" id="ARBA00004496"/>
    </source>
</evidence>
<evidence type="ECO:0000256" key="8">
    <source>
        <dbReference type="HAMAP-Rule" id="MF_01161"/>
    </source>
</evidence>
<keyword evidence="5 8" id="KW-0547">Nucleotide-binding</keyword>
<keyword evidence="6 8" id="KW-0067">ATP-binding</keyword>